<dbReference type="Proteomes" id="UP001457282">
    <property type="component" value="Unassembled WGS sequence"/>
</dbReference>
<keyword evidence="1" id="KW-0479">Metal-binding</keyword>
<dbReference type="PANTHER" id="PTHR46537">
    <property type="entry name" value="OS11G0578200 PROTEIN"/>
    <property type="match status" value="1"/>
</dbReference>
<evidence type="ECO:0000313" key="7">
    <source>
        <dbReference type="EMBL" id="KAK9922576.1"/>
    </source>
</evidence>
<reference evidence="7 8" key="1">
    <citation type="journal article" date="2023" name="G3 (Bethesda)">
        <title>A chromosome-length genome assembly and annotation of blackberry (Rubus argutus, cv. 'Hillquist').</title>
        <authorList>
            <person name="Bruna T."/>
            <person name="Aryal R."/>
            <person name="Dudchenko O."/>
            <person name="Sargent D.J."/>
            <person name="Mead D."/>
            <person name="Buti M."/>
            <person name="Cavallini A."/>
            <person name="Hytonen T."/>
            <person name="Andres J."/>
            <person name="Pham M."/>
            <person name="Weisz D."/>
            <person name="Mascagni F."/>
            <person name="Usai G."/>
            <person name="Natali L."/>
            <person name="Bassil N."/>
            <person name="Fernandez G.E."/>
            <person name="Lomsadze A."/>
            <person name="Armour M."/>
            <person name="Olukolu B."/>
            <person name="Poorten T."/>
            <person name="Britton C."/>
            <person name="Davik J."/>
            <person name="Ashrafi H."/>
            <person name="Aiden E.L."/>
            <person name="Borodovsky M."/>
            <person name="Worthington M."/>
        </authorList>
    </citation>
    <scope>NUCLEOTIDE SEQUENCE [LARGE SCALE GENOMIC DNA]</scope>
    <source>
        <strain evidence="7">PI 553951</strain>
    </source>
</reference>
<evidence type="ECO:0000313" key="8">
    <source>
        <dbReference type="Proteomes" id="UP001457282"/>
    </source>
</evidence>
<evidence type="ECO:0000256" key="4">
    <source>
        <dbReference type="PROSITE-ProRule" id="PRU00175"/>
    </source>
</evidence>
<accession>A0AAW1WD44</accession>
<dbReference type="InterPro" id="IPR001841">
    <property type="entry name" value="Znf_RING"/>
</dbReference>
<feature type="region of interest" description="Disordered" evidence="5">
    <location>
        <begin position="1"/>
        <end position="101"/>
    </location>
</feature>
<comment type="caution">
    <text evidence="7">The sequence shown here is derived from an EMBL/GenBank/DDBJ whole genome shotgun (WGS) entry which is preliminary data.</text>
</comment>
<dbReference type="Pfam" id="PF13923">
    <property type="entry name" value="zf-C3HC4_2"/>
    <property type="match status" value="1"/>
</dbReference>
<dbReference type="InterPro" id="IPR017907">
    <property type="entry name" value="Znf_RING_CS"/>
</dbReference>
<name>A0AAW1WD44_RUBAR</name>
<dbReference type="InterPro" id="IPR013083">
    <property type="entry name" value="Znf_RING/FYVE/PHD"/>
</dbReference>
<dbReference type="PROSITE" id="PS00518">
    <property type="entry name" value="ZF_RING_1"/>
    <property type="match status" value="1"/>
</dbReference>
<feature type="region of interest" description="Disordered" evidence="5">
    <location>
        <begin position="243"/>
        <end position="318"/>
    </location>
</feature>
<keyword evidence="2 4" id="KW-0863">Zinc-finger</keyword>
<dbReference type="SUPFAM" id="SSF57850">
    <property type="entry name" value="RING/U-box"/>
    <property type="match status" value="1"/>
</dbReference>
<organism evidence="7 8">
    <name type="scientific">Rubus argutus</name>
    <name type="common">Southern blackberry</name>
    <dbReference type="NCBI Taxonomy" id="59490"/>
    <lineage>
        <taxon>Eukaryota</taxon>
        <taxon>Viridiplantae</taxon>
        <taxon>Streptophyta</taxon>
        <taxon>Embryophyta</taxon>
        <taxon>Tracheophyta</taxon>
        <taxon>Spermatophyta</taxon>
        <taxon>Magnoliopsida</taxon>
        <taxon>eudicotyledons</taxon>
        <taxon>Gunneridae</taxon>
        <taxon>Pentapetalae</taxon>
        <taxon>rosids</taxon>
        <taxon>fabids</taxon>
        <taxon>Rosales</taxon>
        <taxon>Rosaceae</taxon>
        <taxon>Rosoideae</taxon>
        <taxon>Rosoideae incertae sedis</taxon>
        <taxon>Rubus</taxon>
    </lineage>
</organism>
<evidence type="ECO:0000256" key="5">
    <source>
        <dbReference type="SAM" id="MobiDB-lite"/>
    </source>
</evidence>
<evidence type="ECO:0000256" key="3">
    <source>
        <dbReference type="ARBA" id="ARBA00022833"/>
    </source>
</evidence>
<dbReference type="Gene3D" id="3.30.40.10">
    <property type="entry name" value="Zinc/RING finger domain, C3HC4 (zinc finger)"/>
    <property type="match status" value="1"/>
</dbReference>
<protein>
    <recommendedName>
        <fullName evidence="6">RING-type domain-containing protein</fullName>
    </recommendedName>
</protein>
<proteinExistence type="predicted"/>
<gene>
    <name evidence="7" type="ORF">M0R45_031037</name>
</gene>
<dbReference type="GO" id="GO:0008270">
    <property type="term" value="F:zinc ion binding"/>
    <property type="evidence" value="ECO:0007669"/>
    <property type="project" value="UniProtKB-KW"/>
</dbReference>
<evidence type="ECO:0000256" key="1">
    <source>
        <dbReference type="ARBA" id="ARBA00022723"/>
    </source>
</evidence>
<feature type="compositionally biased region" description="Low complexity" evidence="5">
    <location>
        <begin position="298"/>
        <end position="308"/>
    </location>
</feature>
<feature type="compositionally biased region" description="Basic and acidic residues" evidence="5">
    <location>
        <begin position="277"/>
        <end position="287"/>
    </location>
</feature>
<feature type="compositionally biased region" description="Acidic residues" evidence="5">
    <location>
        <begin position="258"/>
        <end position="267"/>
    </location>
</feature>
<dbReference type="AlphaFoldDB" id="A0AAW1WD44"/>
<dbReference type="InterPro" id="IPR044592">
    <property type="entry name" value="RING1A/B"/>
</dbReference>
<sequence>MPAQKRSLPENVTDDDEDPTHHHRLRPKQSRPQDEHQLQQQQQQEEEEEEEEGTVVAEEQEQQQQQEEEDEEDEEEADEEHDRDEADDSEGSPSSTSQEKPEFVLVQLPEIRKDVHCPICLGIIKKTRTVMECLHRFCRECIDKSMRMGNNECPACRTHCASRRSLRDDPNYDALIATLYPDIEKYEQEELAFHEEERTRNEQIQASIAQIFERQSEALIKRRSLGKDTQDAFIVRSQRNNRNAFQRRRNSRATELQGFEDNEDENDNSNTGTKSPSAEERHTEVRPRRLRRRPGFRSSQPSSSVINSNGGCTENLRENKGISPGLVWSSEMLAWGRGGARSHTRHGIASGCNNKSSRSTRLSKLVEYLRSLKENNDELDIHLMLISLDKRCTPSLQQPHLCCRPSLSVKHLCEYVARQTPLQAEEVEFFSVKGHHSSNDDKLTENPSALMNDLDSAPLLIDPCRYDLQMLQAEETLAGIKANSSSRDRLILAYRRKEI</sequence>
<evidence type="ECO:0000259" key="6">
    <source>
        <dbReference type="PROSITE" id="PS50089"/>
    </source>
</evidence>
<keyword evidence="8" id="KW-1185">Reference proteome</keyword>
<feature type="compositionally biased region" description="Acidic residues" evidence="5">
    <location>
        <begin position="44"/>
        <end position="90"/>
    </location>
</feature>
<evidence type="ECO:0000256" key="2">
    <source>
        <dbReference type="ARBA" id="ARBA00022771"/>
    </source>
</evidence>
<keyword evidence="3" id="KW-0862">Zinc</keyword>
<dbReference type="PROSITE" id="PS50089">
    <property type="entry name" value="ZF_RING_2"/>
    <property type="match status" value="1"/>
</dbReference>
<feature type="domain" description="RING-type" evidence="6">
    <location>
        <begin position="117"/>
        <end position="157"/>
    </location>
</feature>
<dbReference type="EMBL" id="JBEDUW010000006">
    <property type="protein sequence ID" value="KAK9922576.1"/>
    <property type="molecule type" value="Genomic_DNA"/>
</dbReference>
<dbReference type="PANTHER" id="PTHR46537:SF1">
    <property type="entry name" value="E3 UBIQUITIN-PROTEIN LIGASE RING1B-RELATED"/>
    <property type="match status" value="1"/>
</dbReference>
<dbReference type="SMART" id="SM00184">
    <property type="entry name" value="RING"/>
    <property type="match status" value="1"/>
</dbReference>
<dbReference type="CDD" id="cd16531">
    <property type="entry name" value="RING-HC_RING1-like"/>
    <property type="match status" value="1"/>
</dbReference>